<protein>
    <submittedName>
        <fullName evidence="2">ROK family protein</fullName>
    </submittedName>
</protein>
<evidence type="ECO:0000313" key="2">
    <source>
        <dbReference type="EMBL" id="MCY1722648.1"/>
    </source>
</evidence>
<dbReference type="InterPro" id="IPR000600">
    <property type="entry name" value="ROK"/>
</dbReference>
<gene>
    <name evidence="2" type="ORF">OU798_20020</name>
</gene>
<keyword evidence="3" id="KW-1185">Reference proteome</keyword>
<dbReference type="PANTHER" id="PTHR18964">
    <property type="entry name" value="ROK (REPRESSOR, ORF, KINASE) FAMILY"/>
    <property type="match status" value="1"/>
</dbReference>
<dbReference type="InterPro" id="IPR043129">
    <property type="entry name" value="ATPase_NBD"/>
</dbReference>
<sequence>MENILNEVIGVDLGGTGIKGGRIVNEQIVSVEKCQTPKTTKAEVVTDRIIGLIKQLIQPSTKAIGIGIPSVVDTQKGIVYDAMNIPAWKEVHLKAILEAEFNIPVYVNNDANCFAIGEKFYGEGKNYQNFVGLTLGTGLGAGIIQQGRLLQDANCGSGEFCVVPYLDADFESYCSGMFFQSQGLDGQELYEKAIAKDAKSLKVFEDFGFHIAQLIKLVVATIDPQMIVFGGSVAKAFHLFERPMYAEILNFAYPNSVKNLEIRTSQIANQAIYGAAALCY</sequence>
<dbReference type="AlphaFoldDB" id="A0A9X3FHA4"/>
<dbReference type="EMBL" id="JAPOHD010000061">
    <property type="protein sequence ID" value="MCY1722648.1"/>
    <property type="molecule type" value="Genomic_DNA"/>
</dbReference>
<proteinExistence type="inferred from homology"/>
<reference evidence="2" key="1">
    <citation type="submission" date="2022-11" db="EMBL/GenBank/DDBJ databases">
        <title>Marilongibacter aestuarii gen. nov., sp. nov., isolated from tidal flat sediment.</title>
        <authorList>
            <person name="Jiayan W."/>
        </authorList>
    </citation>
    <scope>NUCLEOTIDE SEQUENCE</scope>
    <source>
        <strain evidence="2">Z1-6</strain>
    </source>
</reference>
<name>A0A9X3FHA4_9BACT</name>
<comment type="caution">
    <text evidence="2">The sequence shown here is derived from an EMBL/GenBank/DDBJ whole genome shotgun (WGS) entry which is preliminary data.</text>
</comment>
<dbReference type="Pfam" id="PF00480">
    <property type="entry name" value="ROK"/>
    <property type="match status" value="1"/>
</dbReference>
<evidence type="ECO:0000313" key="3">
    <source>
        <dbReference type="Proteomes" id="UP001145087"/>
    </source>
</evidence>
<dbReference type="PANTHER" id="PTHR18964:SF149">
    <property type="entry name" value="BIFUNCTIONAL UDP-N-ACETYLGLUCOSAMINE 2-EPIMERASE_N-ACETYLMANNOSAMINE KINASE"/>
    <property type="match status" value="1"/>
</dbReference>
<comment type="similarity">
    <text evidence="1">Belongs to the ROK (NagC/XylR) family.</text>
</comment>
<dbReference type="SUPFAM" id="SSF53067">
    <property type="entry name" value="Actin-like ATPase domain"/>
    <property type="match status" value="1"/>
</dbReference>
<accession>A0A9X3FHA4</accession>
<evidence type="ECO:0000256" key="1">
    <source>
        <dbReference type="ARBA" id="ARBA00006479"/>
    </source>
</evidence>
<dbReference type="Gene3D" id="3.30.420.40">
    <property type="match status" value="2"/>
</dbReference>
<dbReference type="Proteomes" id="UP001145087">
    <property type="component" value="Unassembled WGS sequence"/>
</dbReference>
<dbReference type="RefSeq" id="WP_343334971.1">
    <property type="nucleotide sequence ID" value="NZ_JAPOHD010000061.1"/>
</dbReference>
<organism evidence="2 3">
    <name type="scientific">Draconibacterium aestuarii</name>
    <dbReference type="NCBI Taxonomy" id="2998507"/>
    <lineage>
        <taxon>Bacteria</taxon>
        <taxon>Pseudomonadati</taxon>
        <taxon>Bacteroidota</taxon>
        <taxon>Bacteroidia</taxon>
        <taxon>Marinilabiliales</taxon>
        <taxon>Prolixibacteraceae</taxon>
        <taxon>Draconibacterium</taxon>
    </lineage>
</organism>